<evidence type="ECO:0000256" key="1">
    <source>
        <dbReference type="SAM" id="MobiDB-lite"/>
    </source>
</evidence>
<dbReference type="EMBL" id="SOZI01000008">
    <property type="protein sequence ID" value="TNY23771.1"/>
    <property type="molecule type" value="Genomic_DNA"/>
</dbReference>
<proteinExistence type="predicted"/>
<keyword evidence="3" id="KW-1185">Reference proteome</keyword>
<evidence type="ECO:0000313" key="2">
    <source>
        <dbReference type="EMBL" id="TNY23771.1"/>
    </source>
</evidence>
<evidence type="ECO:0000313" key="3">
    <source>
        <dbReference type="Proteomes" id="UP000311382"/>
    </source>
</evidence>
<feature type="region of interest" description="Disordered" evidence="1">
    <location>
        <begin position="178"/>
        <end position="272"/>
    </location>
</feature>
<sequence>MRYVQYGSKQLCLPTWEMRACTRAYPWDPFPVCAAGADAARGEASVDQDQTAQSAAAFAVPAAEETRSSTARSGVLRPGCAAKKCGAFDVRESDGPGPCCEWNEKSTEGGEKGRALAARCRRAARDACGRGWGPVLQSVSERASEREAPSRQTGALLLALRRSVSQGSAVPIRLDAETPVPFTLPPSLARRRGSTRQRDGPTPPGAEHAAASAQPAQGPDLWWPLERAPTSTWSEGASVSVAAPLSSPRLFPHSPTAPVPFGTPQPPAPDAA</sequence>
<organism evidence="2 3">
    <name type="scientific">Rhodotorula diobovata</name>
    <dbReference type="NCBI Taxonomy" id="5288"/>
    <lineage>
        <taxon>Eukaryota</taxon>
        <taxon>Fungi</taxon>
        <taxon>Dikarya</taxon>
        <taxon>Basidiomycota</taxon>
        <taxon>Pucciniomycotina</taxon>
        <taxon>Microbotryomycetes</taxon>
        <taxon>Sporidiobolales</taxon>
        <taxon>Sporidiobolaceae</taxon>
        <taxon>Rhodotorula</taxon>
    </lineage>
</organism>
<name>A0A5C5G7D1_9BASI</name>
<gene>
    <name evidence="2" type="ORF">DMC30DRAFT_279494</name>
</gene>
<reference evidence="2 3" key="1">
    <citation type="submission" date="2019-03" db="EMBL/GenBank/DDBJ databases">
        <title>Rhodosporidium diobovatum UCD-FST 08-225 genome sequencing, assembly, and annotation.</title>
        <authorList>
            <person name="Fakankun I.U."/>
            <person name="Fristensky B."/>
            <person name="Levin D.B."/>
        </authorList>
    </citation>
    <scope>NUCLEOTIDE SEQUENCE [LARGE SCALE GENOMIC DNA]</scope>
    <source>
        <strain evidence="2 3">UCD-FST 08-225</strain>
    </source>
</reference>
<dbReference type="AlphaFoldDB" id="A0A5C5G7D1"/>
<feature type="compositionally biased region" description="Low complexity" evidence="1">
    <location>
        <begin position="205"/>
        <end position="219"/>
    </location>
</feature>
<feature type="compositionally biased region" description="Pro residues" evidence="1">
    <location>
        <begin position="255"/>
        <end position="272"/>
    </location>
</feature>
<feature type="compositionally biased region" description="Low complexity" evidence="1">
    <location>
        <begin position="237"/>
        <end position="248"/>
    </location>
</feature>
<protein>
    <submittedName>
        <fullName evidence="2">Uncharacterized protein</fullName>
    </submittedName>
</protein>
<accession>A0A5C5G7D1</accession>
<dbReference type="Proteomes" id="UP000311382">
    <property type="component" value="Unassembled WGS sequence"/>
</dbReference>
<comment type="caution">
    <text evidence="2">The sequence shown here is derived from an EMBL/GenBank/DDBJ whole genome shotgun (WGS) entry which is preliminary data.</text>
</comment>